<dbReference type="AlphaFoldDB" id="A0A1Y0IGK0"/>
<dbReference type="EMBL" id="CP021425">
    <property type="protein sequence ID" value="ARU58956.1"/>
    <property type="molecule type" value="Genomic_DNA"/>
</dbReference>
<dbReference type="SUPFAM" id="SSF53850">
    <property type="entry name" value="Periplasmic binding protein-like II"/>
    <property type="match status" value="1"/>
</dbReference>
<evidence type="ECO:0008006" key="3">
    <source>
        <dbReference type="Google" id="ProtNLM"/>
    </source>
</evidence>
<accession>A0A1Y0IGK0</accession>
<dbReference type="OrthoDB" id="547680at2"/>
<dbReference type="RefSeq" id="WP_087463676.1">
    <property type="nucleotide sequence ID" value="NZ_CP021425.1"/>
</dbReference>
<evidence type="ECO:0000313" key="2">
    <source>
        <dbReference type="Proteomes" id="UP000196027"/>
    </source>
</evidence>
<keyword evidence="2" id="KW-1185">Reference proteome</keyword>
<reference evidence="1 2" key="1">
    <citation type="submission" date="2017-05" db="EMBL/GenBank/DDBJ databases">
        <title>Genomic insights into alkan degradation activity of Oleiphilus messinensis.</title>
        <authorList>
            <person name="Kozyavkin S.A."/>
            <person name="Slesarev A.I."/>
            <person name="Golyshin P.N."/>
            <person name="Korzhenkov A."/>
            <person name="Golyshina O.N."/>
            <person name="Toshchakov S.V."/>
        </authorList>
    </citation>
    <scope>NUCLEOTIDE SEQUENCE [LARGE SCALE GENOMIC DNA]</scope>
    <source>
        <strain evidence="1 2">ME102</strain>
    </source>
</reference>
<protein>
    <recommendedName>
        <fullName evidence="3">Solute-binding protein family 3/N-terminal domain-containing protein</fullName>
    </recommendedName>
</protein>
<dbReference type="KEGG" id="ome:OLMES_4969"/>
<sequence>MLKTKLNTLTSAVLLFPLLVSNAYTNEIRLHIPTLSEDPQHHVFFHNLLEQAIIEAGYTPKLIIADDLPQRRIVKYLEVGRLSIFWLIESEERNKKFIPIDVGITNGLIGKRILLIKKGDQYLYNDVKNLEDFRNLNLVGGFGEKWFEAKIWKKNNLLVHEHSGRWELIFKMLGKGRQYDYFALGINAVLDSAKQHPELDVEQKLALIYDRDFRFYLSKTGVNAGAKYKEELHQILTKAKKSGLIERQVEKYWGDDFRKLNYSERVKIHLKTPQ</sequence>
<evidence type="ECO:0000313" key="1">
    <source>
        <dbReference type="EMBL" id="ARU58956.1"/>
    </source>
</evidence>
<gene>
    <name evidence="1" type="ORF">OLMES_4969</name>
</gene>
<name>A0A1Y0IGK0_9GAMM</name>
<dbReference type="Proteomes" id="UP000196027">
    <property type="component" value="Chromosome"/>
</dbReference>
<proteinExistence type="predicted"/>
<organism evidence="1 2">
    <name type="scientific">Oleiphilus messinensis</name>
    <dbReference type="NCBI Taxonomy" id="141451"/>
    <lineage>
        <taxon>Bacteria</taxon>
        <taxon>Pseudomonadati</taxon>
        <taxon>Pseudomonadota</taxon>
        <taxon>Gammaproteobacteria</taxon>
        <taxon>Oceanospirillales</taxon>
        <taxon>Oleiphilaceae</taxon>
        <taxon>Oleiphilus</taxon>
    </lineage>
</organism>